<dbReference type="FunFam" id="3.30.730.10:FF:000001">
    <property type="entry name" value="Ethylene-responsive transcription factor 2"/>
    <property type="match status" value="1"/>
</dbReference>
<dbReference type="PRINTS" id="PR00367">
    <property type="entry name" value="ETHRSPELEMNT"/>
</dbReference>
<name>A0A3L6RTD1_PANMI</name>
<feature type="compositionally biased region" description="Polar residues" evidence="6">
    <location>
        <begin position="367"/>
        <end position="377"/>
    </location>
</feature>
<comment type="subcellular location">
    <subcellularLocation>
        <location evidence="1">Nucleus</location>
    </subcellularLocation>
</comment>
<sequence length="405" mass="43687">MAYLVHRGKVQRSKVEHRRHGGKRPLPEPDEEEAQPASLSPASVPAISLERHFPRRRQQQQIVLGQGGGAGVDRDVYWSAPAPAPYHVQTHQQQGAYYSTMAYYDDVGAGSSTTSSHQPPGHLAAAAVQPATAGSHQQATPEAGTAAATAGQTVEMQEEEGPTRKWDESLRSTTEETQPAMMTPCRQIWPDASDAKEHGNLFNEDKKNQHRRLPEVEEDISGNVTRRHYRGVRRRPWGKWAAEIRDPAKAARVWLGTFDTAESAAAAYDDAALRFKGAKAKLNFPERVRGRTGQGAFLVSPGVPQQQPPPPTAAAPFPGLMRYAQLLQGWNSGNIAASSAGGLAPPVALAMPPAQASSSVQILDFSTQQLVRGSPTTLGPPPKTSASMSRTSRVDEAHESCNAPD</sequence>
<protein>
    <recommendedName>
        <fullName evidence="7">AP2/ERF domain-containing protein</fullName>
    </recommendedName>
</protein>
<dbReference type="PROSITE" id="PS51032">
    <property type="entry name" value="AP2_ERF"/>
    <property type="match status" value="1"/>
</dbReference>
<dbReference type="InterPro" id="IPR001471">
    <property type="entry name" value="AP2/ERF_dom"/>
</dbReference>
<evidence type="ECO:0000256" key="3">
    <source>
        <dbReference type="ARBA" id="ARBA00023125"/>
    </source>
</evidence>
<evidence type="ECO:0000256" key="6">
    <source>
        <dbReference type="SAM" id="MobiDB-lite"/>
    </source>
</evidence>
<dbReference type="CDD" id="cd00018">
    <property type="entry name" value="AP2"/>
    <property type="match status" value="1"/>
</dbReference>
<dbReference type="InterPro" id="IPR036955">
    <property type="entry name" value="AP2/ERF_dom_sf"/>
</dbReference>
<evidence type="ECO:0000313" key="8">
    <source>
        <dbReference type="EMBL" id="RLN09058.1"/>
    </source>
</evidence>
<evidence type="ECO:0000256" key="4">
    <source>
        <dbReference type="ARBA" id="ARBA00023163"/>
    </source>
</evidence>
<keyword evidence="3" id="KW-0238">DNA-binding</keyword>
<evidence type="ECO:0000256" key="1">
    <source>
        <dbReference type="ARBA" id="ARBA00004123"/>
    </source>
</evidence>
<dbReference type="Gene3D" id="3.30.730.10">
    <property type="entry name" value="AP2/ERF domain"/>
    <property type="match status" value="1"/>
</dbReference>
<dbReference type="Pfam" id="PF00847">
    <property type="entry name" value="AP2"/>
    <property type="match status" value="1"/>
</dbReference>
<keyword evidence="5" id="KW-0539">Nucleus</keyword>
<evidence type="ECO:0000313" key="9">
    <source>
        <dbReference type="Proteomes" id="UP000275267"/>
    </source>
</evidence>
<feature type="region of interest" description="Disordered" evidence="6">
    <location>
        <begin position="1"/>
        <end position="46"/>
    </location>
</feature>
<feature type="region of interest" description="Disordered" evidence="6">
    <location>
        <begin position="367"/>
        <end position="405"/>
    </location>
</feature>
<dbReference type="EMBL" id="PQIB02000007">
    <property type="protein sequence ID" value="RLN09058.1"/>
    <property type="molecule type" value="Genomic_DNA"/>
</dbReference>
<evidence type="ECO:0000256" key="2">
    <source>
        <dbReference type="ARBA" id="ARBA00023015"/>
    </source>
</evidence>
<dbReference type="PANTHER" id="PTHR31190:SF110">
    <property type="entry name" value="OS07G0227600 PROTEIN"/>
    <property type="match status" value="1"/>
</dbReference>
<accession>A0A3L6RTD1</accession>
<organism evidence="8 9">
    <name type="scientific">Panicum miliaceum</name>
    <name type="common">Proso millet</name>
    <name type="synonym">Broomcorn millet</name>
    <dbReference type="NCBI Taxonomy" id="4540"/>
    <lineage>
        <taxon>Eukaryota</taxon>
        <taxon>Viridiplantae</taxon>
        <taxon>Streptophyta</taxon>
        <taxon>Embryophyta</taxon>
        <taxon>Tracheophyta</taxon>
        <taxon>Spermatophyta</taxon>
        <taxon>Magnoliopsida</taxon>
        <taxon>Liliopsida</taxon>
        <taxon>Poales</taxon>
        <taxon>Poaceae</taxon>
        <taxon>PACMAD clade</taxon>
        <taxon>Panicoideae</taxon>
        <taxon>Panicodae</taxon>
        <taxon>Paniceae</taxon>
        <taxon>Panicinae</taxon>
        <taxon>Panicum</taxon>
        <taxon>Panicum sect. Panicum</taxon>
    </lineage>
</organism>
<dbReference type="InterPro" id="IPR044808">
    <property type="entry name" value="ERF_plant"/>
</dbReference>
<feature type="compositionally biased region" description="Low complexity" evidence="6">
    <location>
        <begin position="137"/>
        <end position="153"/>
    </location>
</feature>
<reference evidence="9" key="1">
    <citation type="journal article" date="2019" name="Nat. Commun.">
        <title>The genome of broomcorn millet.</title>
        <authorList>
            <person name="Zou C."/>
            <person name="Miki D."/>
            <person name="Li D."/>
            <person name="Tang Q."/>
            <person name="Xiao L."/>
            <person name="Rajput S."/>
            <person name="Deng P."/>
            <person name="Jia W."/>
            <person name="Huang R."/>
            <person name="Zhang M."/>
            <person name="Sun Y."/>
            <person name="Hu J."/>
            <person name="Fu X."/>
            <person name="Schnable P.S."/>
            <person name="Li F."/>
            <person name="Zhang H."/>
            <person name="Feng B."/>
            <person name="Zhu X."/>
            <person name="Liu R."/>
            <person name="Schnable J.C."/>
            <person name="Zhu J.-K."/>
            <person name="Zhang H."/>
        </authorList>
    </citation>
    <scope>NUCLEOTIDE SEQUENCE [LARGE SCALE GENOMIC DNA]</scope>
</reference>
<feature type="region of interest" description="Disordered" evidence="6">
    <location>
        <begin position="129"/>
        <end position="179"/>
    </location>
</feature>
<dbReference type="SUPFAM" id="SSF54171">
    <property type="entry name" value="DNA-binding domain"/>
    <property type="match status" value="1"/>
</dbReference>
<feature type="compositionally biased region" description="Basic and acidic residues" evidence="6">
    <location>
        <begin position="161"/>
        <end position="174"/>
    </location>
</feature>
<feature type="domain" description="AP2/ERF" evidence="7">
    <location>
        <begin position="228"/>
        <end position="285"/>
    </location>
</feature>
<dbReference type="InterPro" id="IPR016177">
    <property type="entry name" value="DNA-bd_dom_sf"/>
</dbReference>
<dbReference type="OrthoDB" id="1925932at2759"/>
<keyword evidence="2" id="KW-0805">Transcription regulation</keyword>
<dbReference type="GO" id="GO:0009873">
    <property type="term" value="P:ethylene-activated signaling pathway"/>
    <property type="evidence" value="ECO:0007669"/>
    <property type="project" value="InterPro"/>
</dbReference>
<evidence type="ECO:0000256" key="5">
    <source>
        <dbReference type="ARBA" id="ARBA00023242"/>
    </source>
</evidence>
<dbReference type="PANTHER" id="PTHR31190">
    <property type="entry name" value="DNA-BINDING DOMAIN"/>
    <property type="match status" value="1"/>
</dbReference>
<comment type="caution">
    <text evidence="8">The sequence shown here is derived from an EMBL/GenBank/DDBJ whole genome shotgun (WGS) entry which is preliminary data.</text>
</comment>
<dbReference type="SMART" id="SM00380">
    <property type="entry name" value="AP2"/>
    <property type="match status" value="1"/>
</dbReference>
<keyword evidence="4" id="KW-0804">Transcription</keyword>
<dbReference type="Proteomes" id="UP000275267">
    <property type="component" value="Unassembled WGS sequence"/>
</dbReference>
<gene>
    <name evidence="8" type="ORF">C2845_PM11G05930</name>
</gene>
<feature type="compositionally biased region" description="Basic residues" evidence="6">
    <location>
        <begin position="1"/>
        <end position="23"/>
    </location>
</feature>
<evidence type="ECO:0000259" key="7">
    <source>
        <dbReference type="PROSITE" id="PS51032"/>
    </source>
</evidence>
<keyword evidence="9" id="KW-1185">Reference proteome</keyword>
<proteinExistence type="predicted"/>
<dbReference type="GO" id="GO:0003677">
    <property type="term" value="F:DNA binding"/>
    <property type="evidence" value="ECO:0007669"/>
    <property type="project" value="UniProtKB-KW"/>
</dbReference>
<dbReference type="AlphaFoldDB" id="A0A3L6RTD1"/>
<dbReference type="STRING" id="4540.A0A3L6RTD1"/>
<dbReference type="GO" id="GO:0003700">
    <property type="term" value="F:DNA-binding transcription factor activity"/>
    <property type="evidence" value="ECO:0007669"/>
    <property type="project" value="InterPro"/>
</dbReference>
<dbReference type="GO" id="GO:0005634">
    <property type="term" value="C:nucleus"/>
    <property type="evidence" value="ECO:0007669"/>
    <property type="project" value="UniProtKB-SubCell"/>
</dbReference>